<dbReference type="AlphaFoldDB" id="A0A1X1YB14"/>
<gene>
    <name evidence="1" type="ORF">AWC16_19590</name>
</gene>
<protein>
    <recommendedName>
        <fullName evidence="3">PE-PGRS family protein</fullName>
    </recommendedName>
</protein>
<accession>A0A1X1YB14</accession>
<dbReference type="STRING" id="1108812.AWC16_19590"/>
<evidence type="ECO:0000313" key="2">
    <source>
        <dbReference type="Proteomes" id="UP000193866"/>
    </source>
</evidence>
<comment type="caution">
    <text evidence="1">The sequence shown here is derived from an EMBL/GenBank/DDBJ whole genome shotgun (WGS) entry which is preliminary data.</text>
</comment>
<sequence length="246" mass="24203">MASRGSIGKGTAQLRSRRQDRAVGAAASVAAFLAFGVMPLTPAPAAQADEFDWIVDLFDVSTWGPADDGGASDAVNWLDPAAWGLDSLPGGAVSTWDALDLNDLVETWIYQPLHTMIQDVMQHDFWIVVRALLDQWFGNGEMLIGNGYVGMTGGTLEQAAGGPGGLWFGDGGAGGTSIDGVGGAGGAAYFGNGGAGGNGVDGGSGGAGGSVAYVGIGGAGGAGQPGGAGGAGGQYFGSDGNAGATW</sequence>
<reference evidence="1 2" key="1">
    <citation type="submission" date="2016-01" db="EMBL/GenBank/DDBJ databases">
        <title>The new phylogeny of the genus Mycobacterium.</title>
        <authorList>
            <person name="Tarcisio F."/>
            <person name="Conor M."/>
            <person name="Antonella G."/>
            <person name="Elisabetta G."/>
            <person name="Giulia F.S."/>
            <person name="Sara T."/>
            <person name="Anna F."/>
            <person name="Clotilde B."/>
            <person name="Roberto B."/>
            <person name="Veronica D.S."/>
            <person name="Fabio R."/>
            <person name="Monica P."/>
            <person name="Olivier J."/>
            <person name="Enrico T."/>
            <person name="Nicola S."/>
        </authorList>
    </citation>
    <scope>NUCLEOTIDE SEQUENCE [LARGE SCALE GENOMIC DNA]</scope>
    <source>
        <strain evidence="1 2">DSM 45394</strain>
    </source>
</reference>
<evidence type="ECO:0000313" key="1">
    <source>
        <dbReference type="EMBL" id="ORW08302.1"/>
    </source>
</evidence>
<dbReference type="RefSeq" id="WP_085266250.1">
    <property type="nucleotide sequence ID" value="NZ_JACKVG010000016.1"/>
</dbReference>
<dbReference type="Proteomes" id="UP000193866">
    <property type="component" value="Unassembled WGS sequence"/>
</dbReference>
<name>A0A1X1YB14_9MYCO</name>
<dbReference type="OrthoDB" id="4764873at2"/>
<organism evidence="1 2">
    <name type="scientific">Mycolicibacter longobardus</name>
    <dbReference type="NCBI Taxonomy" id="1108812"/>
    <lineage>
        <taxon>Bacteria</taxon>
        <taxon>Bacillati</taxon>
        <taxon>Actinomycetota</taxon>
        <taxon>Actinomycetes</taxon>
        <taxon>Mycobacteriales</taxon>
        <taxon>Mycobacteriaceae</taxon>
        <taxon>Mycolicibacter</taxon>
    </lineage>
</organism>
<proteinExistence type="predicted"/>
<dbReference type="EMBL" id="LQPG01000037">
    <property type="protein sequence ID" value="ORW08302.1"/>
    <property type="molecule type" value="Genomic_DNA"/>
</dbReference>
<evidence type="ECO:0008006" key="3">
    <source>
        <dbReference type="Google" id="ProtNLM"/>
    </source>
</evidence>
<keyword evidence="2" id="KW-1185">Reference proteome</keyword>